<feature type="chain" id="PRO_5003847499" evidence="1">
    <location>
        <begin position="25"/>
        <end position="221"/>
    </location>
</feature>
<evidence type="ECO:0000313" key="2">
    <source>
        <dbReference type="EMBL" id="EKB48347.1"/>
    </source>
</evidence>
<evidence type="ECO:0000256" key="1">
    <source>
        <dbReference type="SAM" id="SignalP"/>
    </source>
</evidence>
<reference evidence="2 3" key="1">
    <citation type="journal article" date="2012" name="J. Bacteriol.">
        <title>Draft Genome Sequence of Cecembia lonarensis Strain LW9T, Isolated from Lonar Lake, a Haloalkaline Lake in India.</title>
        <authorList>
            <person name="Shivaji S."/>
            <person name="Ara S."/>
            <person name="Singh A."/>
            <person name="Pinnaka A.K."/>
        </authorList>
    </citation>
    <scope>NUCLEOTIDE SEQUENCE [LARGE SCALE GENOMIC DNA]</scope>
    <source>
        <strain evidence="2 3">LW9</strain>
    </source>
</reference>
<dbReference type="OrthoDB" id="670226at2"/>
<feature type="signal peptide" evidence="1">
    <location>
        <begin position="1"/>
        <end position="24"/>
    </location>
</feature>
<proteinExistence type="predicted"/>
<dbReference type="Proteomes" id="UP000004478">
    <property type="component" value="Unassembled WGS sequence"/>
</dbReference>
<evidence type="ECO:0000313" key="3">
    <source>
        <dbReference type="Proteomes" id="UP000004478"/>
    </source>
</evidence>
<keyword evidence="1" id="KW-0732">Signal</keyword>
<gene>
    <name evidence="2" type="ORF">B879_03031</name>
</gene>
<organism evidence="2 3">
    <name type="scientific">Cecembia lonarensis (strain CCUG 58316 / KCTC 22772 / LW9)</name>
    <dbReference type="NCBI Taxonomy" id="1225176"/>
    <lineage>
        <taxon>Bacteria</taxon>
        <taxon>Pseudomonadati</taxon>
        <taxon>Bacteroidota</taxon>
        <taxon>Cytophagia</taxon>
        <taxon>Cytophagales</taxon>
        <taxon>Cyclobacteriaceae</taxon>
        <taxon>Cecembia</taxon>
    </lineage>
</organism>
<name>K1L8A1_CECL9</name>
<sequence>MFFKVTTRFLFFSLSFLIAFSHFSCQDRLESQQVIYSNNFGQLDLRNFENGRLFIFLGDTLLGFYNNEEVSVTIPDLPGHNVLKVEIELWVHDSWDGNPDDGVNGPDFWYMKIDEEEVFRTTFSNTPCMPTFCLRQSYPQDYFRQNNPKAGAIQTNLPGLCLFGAFQNYTTRYRVSRMIPHNTGSVKITLGDELLQTNSPNPLCDESWSVGKIEVTTMVVI</sequence>
<dbReference type="RefSeq" id="WP_009186051.1">
    <property type="nucleotide sequence ID" value="NZ_AMGM01000056.1"/>
</dbReference>
<accession>K1L8A1</accession>
<protein>
    <submittedName>
        <fullName evidence="2">Uncharacterized protein</fullName>
    </submittedName>
</protein>
<dbReference type="PATRIC" id="fig|1225176.3.peg.3227"/>
<comment type="caution">
    <text evidence="2">The sequence shown here is derived from an EMBL/GenBank/DDBJ whole genome shotgun (WGS) entry which is preliminary data.</text>
</comment>
<dbReference type="EMBL" id="AMGM01000056">
    <property type="protein sequence ID" value="EKB48347.1"/>
    <property type="molecule type" value="Genomic_DNA"/>
</dbReference>
<dbReference type="AlphaFoldDB" id="K1L8A1"/>
<keyword evidence="3" id="KW-1185">Reference proteome</keyword>